<evidence type="ECO:0000313" key="3">
    <source>
        <dbReference type="EMBL" id="GES09398.1"/>
    </source>
</evidence>
<gene>
    <name evidence="3" type="ORF">Amac_029940</name>
</gene>
<sequence length="166" mass="17669">MAAPETDPVRRIGPSRRRLRAIFPGVVLAVAVTYTLLSTTLVFWADDQPGAGFFPLILGVLFSAFALAGLVKELLRARSDQSAGQEASGTARVHARDCAVLAALALGYIVLFFTAGVLIATILFCVAAVMFLVSERRIRSILIVLPIPIVIVFGLNALTNGALISF</sequence>
<dbReference type="AlphaFoldDB" id="A0A5M3WTB5"/>
<proteinExistence type="predicted"/>
<feature type="transmembrane region" description="Helical" evidence="1">
    <location>
        <begin position="99"/>
        <end position="132"/>
    </location>
</feature>
<organism evidence="3 4">
    <name type="scientific">Acrocarpospora macrocephala</name>
    <dbReference type="NCBI Taxonomy" id="150177"/>
    <lineage>
        <taxon>Bacteria</taxon>
        <taxon>Bacillati</taxon>
        <taxon>Actinomycetota</taxon>
        <taxon>Actinomycetes</taxon>
        <taxon>Streptosporangiales</taxon>
        <taxon>Streptosporangiaceae</taxon>
        <taxon>Acrocarpospora</taxon>
    </lineage>
</organism>
<keyword evidence="1" id="KW-0472">Membrane</keyword>
<dbReference type="EMBL" id="BLAE01000015">
    <property type="protein sequence ID" value="GES09398.1"/>
    <property type="molecule type" value="Genomic_DNA"/>
</dbReference>
<evidence type="ECO:0000259" key="2">
    <source>
        <dbReference type="Pfam" id="PF07331"/>
    </source>
</evidence>
<evidence type="ECO:0000256" key="1">
    <source>
        <dbReference type="SAM" id="Phobius"/>
    </source>
</evidence>
<dbReference type="Pfam" id="PF07331">
    <property type="entry name" value="TctB"/>
    <property type="match status" value="1"/>
</dbReference>
<feature type="domain" description="DUF1468" evidence="2">
    <location>
        <begin position="23"/>
        <end position="153"/>
    </location>
</feature>
<feature type="transmembrane region" description="Helical" evidence="1">
    <location>
        <begin position="21"/>
        <end position="45"/>
    </location>
</feature>
<dbReference type="Proteomes" id="UP000331127">
    <property type="component" value="Unassembled WGS sequence"/>
</dbReference>
<comment type="caution">
    <text evidence="3">The sequence shown here is derived from an EMBL/GenBank/DDBJ whole genome shotgun (WGS) entry which is preliminary data.</text>
</comment>
<protein>
    <recommendedName>
        <fullName evidence="2">DUF1468 domain-containing protein</fullName>
    </recommendedName>
</protein>
<keyword evidence="4" id="KW-1185">Reference proteome</keyword>
<evidence type="ECO:0000313" key="4">
    <source>
        <dbReference type="Proteomes" id="UP000331127"/>
    </source>
</evidence>
<dbReference type="InterPro" id="IPR009936">
    <property type="entry name" value="DUF1468"/>
</dbReference>
<keyword evidence="1" id="KW-0812">Transmembrane</keyword>
<keyword evidence="1" id="KW-1133">Transmembrane helix</keyword>
<dbReference type="RefSeq" id="WP_155354936.1">
    <property type="nucleotide sequence ID" value="NZ_BAAAHL010000069.1"/>
</dbReference>
<name>A0A5M3WTB5_9ACTN</name>
<feature type="transmembrane region" description="Helical" evidence="1">
    <location>
        <begin position="51"/>
        <end position="71"/>
    </location>
</feature>
<feature type="transmembrane region" description="Helical" evidence="1">
    <location>
        <begin position="138"/>
        <end position="158"/>
    </location>
</feature>
<accession>A0A5M3WTB5</accession>
<reference evidence="3 4" key="1">
    <citation type="submission" date="2019-10" db="EMBL/GenBank/DDBJ databases">
        <title>Whole genome shotgun sequence of Acrocarpospora macrocephala NBRC 16266.</title>
        <authorList>
            <person name="Ichikawa N."/>
            <person name="Kimura A."/>
            <person name="Kitahashi Y."/>
            <person name="Komaki H."/>
            <person name="Oguchi A."/>
        </authorList>
    </citation>
    <scope>NUCLEOTIDE SEQUENCE [LARGE SCALE GENOMIC DNA]</scope>
    <source>
        <strain evidence="3 4">NBRC 16266</strain>
    </source>
</reference>